<dbReference type="STRING" id="1280953.HOC_07514"/>
<evidence type="ECO:0000313" key="2">
    <source>
        <dbReference type="EMBL" id="KDA03006.1"/>
    </source>
</evidence>
<proteinExistence type="predicted"/>
<comment type="caution">
    <text evidence="2">The sequence shown here is derived from an EMBL/GenBank/DDBJ whole genome shotgun (WGS) entry which is preliminary data.</text>
</comment>
<keyword evidence="3" id="KW-1185">Reference proteome</keyword>
<feature type="transmembrane region" description="Helical" evidence="1">
    <location>
        <begin position="58"/>
        <end position="79"/>
    </location>
</feature>
<dbReference type="PANTHER" id="PTHR41386:SF1">
    <property type="entry name" value="MEMBRANE PROTEIN"/>
    <property type="match status" value="1"/>
</dbReference>
<sequence length="189" mass="21347">MKDIATLARQFLHTKPEDLTERERRVLERFVERRRISRNVSKMLDKDMSFGDRLADKVAAFGGSWTFIIIFFVVLVIWIGGNTLLAAGKIGAIDPYPFIFLNLILSMVAAIQAPVIMMSQNRQATKDRAAAGYDYEVNLKAELEILQLHEKLDEMRQNQLTALLEQQAAQLAILEKLVQTKTDGAPEVG</sequence>
<gene>
    <name evidence="2" type="ORF">HOC_07514</name>
</gene>
<dbReference type="RefSeq" id="WP_035537186.1">
    <property type="nucleotide sequence ID" value="NZ_ARYL01000009.1"/>
</dbReference>
<dbReference type="PANTHER" id="PTHR41386">
    <property type="entry name" value="INTEGRAL MEMBRANE PROTEIN-RELATED"/>
    <property type="match status" value="1"/>
</dbReference>
<evidence type="ECO:0000256" key="1">
    <source>
        <dbReference type="SAM" id="Phobius"/>
    </source>
</evidence>
<dbReference type="InterPro" id="IPR010406">
    <property type="entry name" value="DUF1003"/>
</dbReference>
<dbReference type="Proteomes" id="UP000024942">
    <property type="component" value="Unassembled WGS sequence"/>
</dbReference>
<organism evidence="2 3">
    <name type="scientific">Hyphomonas oceanitis SCH89</name>
    <dbReference type="NCBI Taxonomy" id="1280953"/>
    <lineage>
        <taxon>Bacteria</taxon>
        <taxon>Pseudomonadati</taxon>
        <taxon>Pseudomonadota</taxon>
        <taxon>Alphaproteobacteria</taxon>
        <taxon>Hyphomonadales</taxon>
        <taxon>Hyphomonadaceae</taxon>
        <taxon>Hyphomonas</taxon>
    </lineage>
</organism>
<evidence type="ECO:0008006" key="4">
    <source>
        <dbReference type="Google" id="ProtNLM"/>
    </source>
</evidence>
<keyword evidence="1" id="KW-0812">Transmembrane</keyword>
<dbReference type="PATRIC" id="fig|1280953.3.peg.1523"/>
<reference evidence="2 3" key="1">
    <citation type="journal article" date="2014" name="Antonie Van Leeuwenhoek">
        <title>Hyphomonas beringensis sp. nov. and Hyphomonas chukchiensis sp. nov., isolated from surface seawater of the Bering Sea and Chukchi Sea.</title>
        <authorList>
            <person name="Li C."/>
            <person name="Lai Q."/>
            <person name="Li G."/>
            <person name="Dong C."/>
            <person name="Wang J."/>
            <person name="Liao Y."/>
            <person name="Shao Z."/>
        </authorList>
    </citation>
    <scope>NUCLEOTIDE SEQUENCE [LARGE SCALE GENOMIC DNA]</scope>
    <source>
        <strain evidence="2 3">SCH89</strain>
    </source>
</reference>
<dbReference type="eggNOG" id="COG4420">
    <property type="taxonomic scope" value="Bacteria"/>
</dbReference>
<feature type="transmembrane region" description="Helical" evidence="1">
    <location>
        <begin position="99"/>
        <end position="118"/>
    </location>
</feature>
<dbReference type="EMBL" id="ARYL01000009">
    <property type="protein sequence ID" value="KDA03006.1"/>
    <property type="molecule type" value="Genomic_DNA"/>
</dbReference>
<dbReference type="AlphaFoldDB" id="A0A059G867"/>
<dbReference type="OrthoDB" id="9795736at2"/>
<accession>A0A059G867</accession>
<keyword evidence="1" id="KW-1133">Transmembrane helix</keyword>
<keyword evidence="1" id="KW-0472">Membrane</keyword>
<protein>
    <recommendedName>
        <fullName evidence="4">Cyclic nucleotide-binding protein</fullName>
    </recommendedName>
</protein>
<dbReference type="Pfam" id="PF06210">
    <property type="entry name" value="DUF1003"/>
    <property type="match status" value="1"/>
</dbReference>
<evidence type="ECO:0000313" key="3">
    <source>
        <dbReference type="Proteomes" id="UP000024942"/>
    </source>
</evidence>
<name>A0A059G867_9PROT</name>